<evidence type="ECO:0000256" key="8">
    <source>
        <dbReference type="ARBA" id="ARBA00023212"/>
    </source>
</evidence>
<dbReference type="GO" id="GO:0045503">
    <property type="term" value="F:dynein light chain binding"/>
    <property type="evidence" value="ECO:0007669"/>
    <property type="project" value="TreeGrafter"/>
</dbReference>
<dbReference type="InterPro" id="IPR050687">
    <property type="entry name" value="Dynein_IC"/>
</dbReference>
<dbReference type="SUPFAM" id="SSF50978">
    <property type="entry name" value="WD40 repeat-like"/>
    <property type="match status" value="1"/>
</dbReference>
<dbReference type="Proteomes" id="UP000494040">
    <property type="component" value="Unassembled WGS sequence"/>
</dbReference>
<dbReference type="GO" id="GO:0120293">
    <property type="term" value="C:dynein axonemal particle"/>
    <property type="evidence" value="ECO:0007669"/>
    <property type="project" value="UniProtKB-SubCell"/>
</dbReference>
<keyword evidence="9" id="KW-0966">Cell projection</keyword>
<evidence type="ECO:0000313" key="12">
    <source>
        <dbReference type="Proteomes" id="UP000494040"/>
    </source>
</evidence>
<keyword evidence="8" id="KW-0206">Cytoskeleton</keyword>
<keyword evidence="6" id="KW-0282">Flagellum</keyword>
<dbReference type="Gene3D" id="2.130.10.10">
    <property type="entry name" value="YVTN repeat-like/Quinoprotein amine dehydrogenase"/>
    <property type="match status" value="1"/>
</dbReference>
<sequence length="435" mass="50838">MDLDQASYLQHLPVTDEIQQQLARISERKCKIESIILEARETADFEPKTWSSEAELKDMIKDAIKEGEKAQEVPELKIFRVLLRETETINLFELTTRFAEEGSLEWKEMAFYNNAFKEYQQRKTEVLTYDAETQTPNPCYLNRLVQTKEIIKKEKASMATEWDMFDTFKKLKRKNDSENTVDSIDEKFYEAAQYCQRVLASNKFHEEQMTFMTKHQPSRFIRYTMDILWEMKENNSGEVTCICVNPANMKIVAVGYGNRGGKGLICCWNAKNPQSPERRLEVESPITCLDFCRSKPRYLAFTTELGEVLIVDIRTHKTSIIPLFRATSRVVKEPEWAAVWIQYEEMGKITERLMTVGHSGEVLLWDPEGQNHKKLAELAYTRTPHKDVYCTRLNTGQDEAEHNFLRRQYICHTIELHPTDPRTYYITTNEGSILT</sequence>
<reference evidence="11" key="1">
    <citation type="submission" date="2022-01" db="UniProtKB">
        <authorList>
            <consortium name="EnsemblMetazoa"/>
        </authorList>
    </citation>
    <scope>IDENTIFICATION</scope>
</reference>
<comment type="subcellular location">
    <subcellularLocation>
        <location evidence="1">Cell projection</location>
        <location evidence="1">Cilium</location>
        <location evidence="1">Flagellum</location>
    </subcellularLocation>
    <subcellularLocation>
        <location evidence="2">Cytoplasm</location>
        <location evidence="2">Cytoskeleton</location>
        <location evidence="2">Cilium axoneme</location>
    </subcellularLocation>
    <subcellularLocation>
        <location evidence="10">Dynein axonemal particle</location>
    </subcellularLocation>
</comment>
<evidence type="ECO:0000256" key="4">
    <source>
        <dbReference type="ARBA" id="ARBA00022574"/>
    </source>
</evidence>
<dbReference type="InterPro" id="IPR036322">
    <property type="entry name" value="WD40_repeat_dom_sf"/>
</dbReference>
<evidence type="ECO:0000256" key="5">
    <source>
        <dbReference type="ARBA" id="ARBA00022737"/>
    </source>
</evidence>
<dbReference type="GO" id="GO:0003341">
    <property type="term" value="P:cilium movement"/>
    <property type="evidence" value="ECO:0007669"/>
    <property type="project" value="TreeGrafter"/>
</dbReference>
<dbReference type="AlphaFoldDB" id="A0A8I6SSQ3"/>
<evidence type="ECO:0000256" key="10">
    <source>
        <dbReference type="ARBA" id="ARBA00024190"/>
    </source>
</evidence>
<name>A0A8I6SSQ3_CIMLE</name>
<keyword evidence="12" id="KW-1185">Reference proteome</keyword>
<dbReference type="GO" id="GO:0005858">
    <property type="term" value="C:axonemal dynein complex"/>
    <property type="evidence" value="ECO:0007669"/>
    <property type="project" value="TreeGrafter"/>
</dbReference>
<dbReference type="GO" id="GO:0031514">
    <property type="term" value="C:motile cilium"/>
    <property type="evidence" value="ECO:0007669"/>
    <property type="project" value="UniProtKB-SubCell"/>
</dbReference>
<dbReference type="PANTHER" id="PTHR12442">
    <property type="entry name" value="DYNEIN INTERMEDIATE CHAIN"/>
    <property type="match status" value="1"/>
</dbReference>
<evidence type="ECO:0000256" key="9">
    <source>
        <dbReference type="ARBA" id="ARBA00023273"/>
    </source>
</evidence>
<dbReference type="PANTHER" id="PTHR12442:SF12">
    <property type="entry name" value="DYNEIN AXONEMAL INTERMEDIATE CHAIN 4"/>
    <property type="match status" value="1"/>
</dbReference>
<keyword evidence="7" id="KW-0969">Cilium</keyword>
<organism evidence="11 12">
    <name type="scientific">Cimex lectularius</name>
    <name type="common">Bed bug</name>
    <name type="synonym">Acanthia lectularia</name>
    <dbReference type="NCBI Taxonomy" id="79782"/>
    <lineage>
        <taxon>Eukaryota</taxon>
        <taxon>Metazoa</taxon>
        <taxon>Ecdysozoa</taxon>
        <taxon>Arthropoda</taxon>
        <taxon>Hexapoda</taxon>
        <taxon>Insecta</taxon>
        <taxon>Pterygota</taxon>
        <taxon>Neoptera</taxon>
        <taxon>Paraneoptera</taxon>
        <taxon>Hemiptera</taxon>
        <taxon>Heteroptera</taxon>
        <taxon>Panheteroptera</taxon>
        <taxon>Cimicomorpha</taxon>
        <taxon>Cimicidae</taxon>
        <taxon>Cimex</taxon>
    </lineage>
</organism>
<dbReference type="RefSeq" id="XP_024081741.1">
    <property type="nucleotide sequence ID" value="XM_024225973.1"/>
</dbReference>
<dbReference type="OrthoDB" id="10259804at2759"/>
<accession>A0A8I6SSQ3</accession>
<protein>
    <submittedName>
        <fullName evidence="11">Uncharacterized protein</fullName>
    </submittedName>
</protein>
<dbReference type="OMA" id="NATNINC"/>
<dbReference type="GO" id="GO:0045504">
    <property type="term" value="F:dynein heavy chain binding"/>
    <property type="evidence" value="ECO:0007669"/>
    <property type="project" value="TreeGrafter"/>
</dbReference>
<evidence type="ECO:0000256" key="7">
    <source>
        <dbReference type="ARBA" id="ARBA00023069"/>
    </source>
</evidence>
<dbReference type="EnsemblMetazoa" id="XM_024225973.1">
    <property type="protein sequence ID" value="XP_024081741.1"/>
    <property type="gene ID" value="LOC106673977"/>
</dbReference>
<evidence type="ECO:0000256" key="6">
    <source>
        <dbReference type="ARBA" id="ARBA00022846"/>
    </source>
</evidence>
<dbReference type="KEGG" id="clec:106673977"/>
<keyword evidence="3" id="KW-0963">Cytoplasm</keyword>
<keyword evidence="5" id="KW-0677">Repeat</keyword>
<dbReference type="GeneID" id="106673977"/>
<keyword evidence="4" id="KW-0853">WD repeat</keyword>
<evidence type="ECO:0000256" key="1">
    <source>
        <dbReference type="ARBA" id="ARBA00004230"/>
    </source>
</evidence>
<dbReference type="InterPro" id="IPR015943">
    <property type="entry name" value="WD40/YVTN_repeat-like_dom_sf"/>
</dbReference>
<evidence type="ECO:0000313" key="11">
    <source>
        <dbReference type="EnsemblMetazoa" id="XP_024081741.1"/>
    </source>
</evidence>
<evidence type="ECO:0000256" key="3">
    <source>
        <dbReference type="ARBA" id="ARBA00022490"/>
    </source>
</evidence>
<evidence type="ECO:0000256" key="2">
    <source>
        <dbReference type="ARBA" id="ARBA00004430"/>
    </source>
</evidence>
<proteinExistence type="predicted"/>